<dbReference type="GeneID" id="8863887"/>
<dbReference type="OMA" id="FRECIFE"/>
<dbReference type="Proteomes" id="UP000006671">
    <property type="component" value="Unassembled WGS sequence"/>
</dbReference>
<keyword evidence="1" id="KW-0853">WD repeat</keyword>
<evidence type="ECO:0000313" key="4">
    <source>
        <dbReference type="EMBL" id="EFC48469.1"/>
    </source>
</evidence>
<name>D2V474_NAEGR</name>
<dbReference type="InterPro" id="IPR001810">
    <property type="entry name" value="F-box_dom"/>
</dbReference>
<sequence length="802" mass="90924">MFDQSNKSVLKVTSLEFVSTNDSSIYGFPKQIPLHHSYKANHLEFEINPIVKEGITSHTYSLNDRHLFCLSSWNGMTFLGKMDENNLELANFNHSLPVINSVMDANNVVYSSTIDGKIHSIDFVKQTCNNDICGGDKTLRPGKIKYCHSLNTIISNPFDGSAFISYDIRNIHEGVTLPMHNASVFDINFPFMATCSGKTVKIYDMTRDKEIYSAEIIGVFGFITTVNFKNDPERGIILGTTGGQIILHNLVNFHFESNEYLSIFKSPSGYPQNHVYPVNSVDIIDNNYLFITGCNTCKVVNLKQSRELFQIKPKNSETTQICSFGAVNHDKSLFSFGMTTNLYQSVDTIGPPAKLGFYKLDDLKEMSRYGLSSAIFSIQDPENPITCDFDKNIRREIIVSEMSKMPNTNYFDMLKRRKASSNIVKQAYRFDLPNELVGKIIEYIETRHYPTISSVNRQFRECLFEKKSITIPLLFDRNFFTKFLNEFKNLQTITLKGEAVRCIKALTTKVKSNLKTLVVISPSTFLCPTIKTNWFFKGPNLESLIIYNCKKLKITSRYPNSSLKKLHIINCGIIGMFECYSSITDLDISGSNIDSPKLHTSLRKLKLSGNDNLDQFEHLHLITHLCLSVERVIPELTLPQSIQYLDISGCKIVKILPRLPNLTHLVMDRSDVKVDFENLGSLVHLSMKYICNTEPLAVVIRNKTLSSISIFGSNIESFNIDCPLLTYLNVGSTCIKDDQLGNCLNKHFGLKYLHTPDCIFIENPLKSVETILDSLCLWNSTRSTVDFSQVDLTKIPNIKIQC</sequence>
<dbReference type="EMBL" id="GG738851">
    <property type="protein sequence ID" value="EFC48469.1"/>
    <property type="molecule type" value="Genomic_DNA"/>
</dbReference>
<accession>D2V474</accession>
<evidence type="ECO:0000259" key="3">
    <source>
        <dbReference type="Pfam" id="PF00646"/>
    </source>
</evidence>
<evidence type="ECO:0000313" key="5">
    <source>
        <dbReference type="Proteomes" id="UP000006671"/>
    </source>
</evidence>
<dbReference type="KEGG" id="ngr:NAEGRDRAFT_78498"/>
<dbReference type="VEuPathDB" id="AmoebaDB:NAEGRDRAFT_78498"/>
<organism evidence="5">
    <name type="scientific">Naegleria gruberi</name>
    <name type="common">Amoeba</name>
    <dbReference type="NCBI Taxonomy" id="5762"/>
    <lineage>
        <taxon>Eukaryota</taxon>
        <taxon>Discoba</taxon>
        <taxon>Heterolobosea</taxon>
        <taxon>Tetramitia</taxon>
        <taxon>Eutetramitia</taxon>
        <taxon>Vahlkampfiidae</taxon>
        <taxon>Naegleria</taxon>
    </lineage>
</organism>
<dbReference type="Gene3D" id="2.130.10.10">
    <property type="entry name" value="YVTN repeat-like/Quinoprotein amine dehydrogenase"/>
    <property type="match status" value="1"/>
</dbReference>
<dbReference type="Gene3D" id="3.80.10.10">
    <property type="entry name" value="Ribonuclease Inhibitor"/>
    <property type="match status" value="1"/>
</dbReference>
<feature type="domain" description="F-box" evidence="3">
    <location>
        <begin position="431"/>
        <end position="462"/>
    </location>
</feature>
<dbReference type="Pfam" id="PF00646">
    <property type="entry name" value="F-box"/>
    <property type="match status" value="1"/>
</dbReference>
<protein>
    <submittedName>
        <fullName evidence="4">Leucine rich repeat protein</fullName>
    </submittedName>
</protein>
<keyword evidence="2" id="KW-0677">Repeat</keyword>
<dbReference type="InterPro" id="IPR032675">
    <property type="entry name" value="LRR_dom_sf"/>
</dbReference>
<evidence type="ECO:0000256" key="2">
    <source>
        <dbReference type="ARBA" id="ARBA00022737"/>
    </source>
</evidence>
<keyword evidence="5" id="KW-1185">Reference proteome</keyword>
<dbReference type="RefSeq" id="XP_002681213.1">
    <property type="nucleotide sequence ID" value="XM_002681167.1"/>
</dbReference>
<dbReference type="AlphaFoldDB" id="D2V474"/>
<dbReference type="InParanoid" id="D2V474"/>
<dbReference type="SUPFAM" id="SSF50978">
    <property type="entry name" value="WD40 repeat-like"/>
    <property type="match status" value="1"/>
</dbReference>
<proteinExistence type="predicted"/>
<dbReference type="InterPro" id="IPR015943">
    <property type="entry name" value="WD40/YVTN_repeat-like_dom_sf"/>
</dbReference>
<evidence type="ECO:0000256" key="1">
    <source>
        <dbReference type="ARBA" id="ARBA00022574"/>
    </source>
</evidence>
<dbReference type="OrthoDB" id="1896560at2759"/>
<reference evidence="4 5" key="1">
    <citation type="journal article" date="2010" name="Cell">
        <title>The genome of Naegleria gruberi illuminates early eukaryotic versatility.</title>
        <authorList>
            <person name="Fritz-Laylin L.K."/>
            <person name="Prochnik S.E."/>
            <person name="Ginger M.L."/>
            <person name="Dacks J.B."/>
            <person name="Carpenter M.L."/>
            <person name="Field M.C."/>
            <person name="Kuo A."/>
            <person name="Paredez A."/>
            <person name="Chapman J."/>
            <person name="Pham J."/>
            <person name="Shu S."/>
            <person name="Neupane R."/>
            <person name="Cipriano M."/>
            <person name="Mancuso J."/>
            <person name="Tu H."/>
            <person name="Salamov A."/>
            <person name="Lindquist E."/>
            <person name="Shapiro H."/>
            <person name="Lucas S."/>
            <person name="Grigoriev I.V."/>
            <person name="Cande W.Z."/>
            <person name="Fulton C."/>
            <person name="Rokhsar D.S."/>
            <person name="Dawson S.C."/>
        </authorList>
    </citation>
    <scope>NUCLEOTIDE SEQUENCE [LARGE SCALE GENOMIC DNA]</scope>
    <source>
        <strain evidence="4 5">NEG-M</strain>
    </source>
</reference>
<gene>
    <name evidence="4" type="ORF">NAEGRDRAFT_78498</name>
</gene>
<dbReference type="SUPFAM" id="SSF52047">
    <property type="entry name" value="RNI-like"/>
    <property type="match status" value="1"/>
</dbReference>
<dbReference type="PANTHER" id="PTHR10971">
    <property type="entry name" value="MRNA EXPORT FACTOR AND BUB3"/>
    <property type="match status" value="1"/>
</dbReference>
<dbReference type="InterPro" id="IPR036322">
    <property type="entry name" value="WD40_repeat_dom_sf"/>
</dbReference>